<reference evidence="1 2" key="1">
    <citation type="submission" date="2011-05" db="EMBL/GenBank/DDBJ databases">
        <title>Complete sequence of chromosome 1 of Sphingobium chlorophenolicum L-1.</title>
        <authorList>
            <consortium name="US DOE Joint Genome Institute"/>
            <person name="Lucas S."/>
            <person name="Han J."/>
            <person name="Lapidus A."/>
            <person name="Cheng J.-F."/>
            <person name="Goodwin L."/>
            <person name="Pitluck S."/>
            <person name="Peters L."/>
            <person name="Daligault H."/>
            <person name="Han C."/>
            <person name="Tapia R."/>
            <person name="Land M."/>
            <person name="Hauser L."/>
            <person name="Kyrpides N."/>
            <person name="Ivanova N."/>
            <person name="Pagani I."/>
            <person name="Turner P."/>
            <person name="Copley S."/>
            <person name="Woyke T."/>
        </authorList>
    </citation>
    <scope>NUCLEOTIDE SEQUENCE [LARGE SCALE GENOMIC DNA]</scope>
    <source>
        <strain evidence="1 2">L-1</strain>
    </source>
</reference>
<name>F6EWK1_SPHCR</name>
<protein>
    <recommendedName>
        <fullName evidence="3">DUF2336 domain-containing protein</fullName>
    </recommendedName>
</protein>
<sequence length="382" mass="40720">MSDFARYGLVHFNDVPFMLADMSAFSPLIGPTQADSWPMARVMAGMSAVPVGHAIDLAFFFPDEEQERHDALVAETRRHLGGCLTAIEIGLRLGLEETPEIAAALAQWPHPVCWPTLCAQPTLLGPALLAHMRMRGGISLMLRQFGGPDGNPGGESEAEALFPADDPALGDALAALMLAEGRWLLTGADDQPMLPDLPAHFFSELLWTAAASLAAIIQRSGLIEPDAVVPLVEAAAGRLLMRHDEAAGPIAAADRLVRQLGERADAPELMGAALGQRRFLLFAALAGRRLRMESGQAADILVTGPMAHVAALCRALGGSDADYRHLLLALRPVRPSLSDSAIVGEAMRYQDLTVAQADAVMNALRAPAALRARLDHLRRIGG</sequence>
<evidence type="ECO:0008006" key="3">
    <source>
        <dbReference type="Google" id="ProtNLM"/>
    </source>
</evidence>
<proteinExistence type="predicted"/>
<dbReference type="HOGENOM" id="CLU_792030_0_0_5"/>
<dbReference type="STRING" id="690566.Sphch_1284"/>
<dbReference type="KEGG" id="sch:Sphch_1284"/>
<gene>
    <name evidence="1" type="ORF">Sphch_1284</name>
</gene>
<dbReference type="Pfam" id="PF10098">
    <property type="entry name" value="DUF2336"/>
    <property type="match status" value="1"/>
</dbReference>
<evidence type="ECO:0000313" key="1">
    <source>
        <dbReference type="EMBL" id="AEG48973.1"/>
    </source>
</evidence>
<dbReference type="AlphaFoldDB" id="F6EWK1"/>
<dbReference type="InterPro" id="IPR019285">
    <property type="entry name" value="DUF2336"/>
</dbReference>
<keyword evidence="2" id="KW-1185">Reference proteome</keyword>
<dbReference type="Proteomes" id="UP000007150">
    <property type="component" value="Chromosome 1"/>
</dbReference>
<accession>F6EWK1</accession>
<evidence type="ECO:0000313" key="2">
    <source>
        <dbReference type="Proteomes" id="UP000007150"/>
    </source>
</evidence>
<dbReference type="EMBL" id="CP002798">
    <property type="protein sequence ID" value="AEG48973.1"/>
    <property type="molecule type" value="Genomic_DNA"/>
</dbReference>
<organism evidence="1 2">
    <name type="scientific">Sphingobium chlorophenolicum L-1</name>
    <dbReference type="NCBI Taxonomy" id="690566"/>
    <lineage>
        <taxon>Bacteria</taxon>
        <taxon>Pseudomonadati</taxon>
        <taxon>Pseudomonadota</taxon>
        <taxon>Alphaproteobacteria</taxon>
        <taxon>Sphingomonadales</taxon>
        <taxon>Sphingomonadaceae</taxon>
        <taxon>Sphingobium</taxon>
    </lineage>
</organism>